<accession>A0A835QWL0</accession>
<feature type="region of interest" description="Disordered" evidence="1">
    <location>
        <begin position="1"/>
        <end position="24"/>
    </location>
</feature>
<name>A0A835QWL0_VANPL</name>
<reference evidence="2 3" key="1">
    <citation type="journal article" date="2020" name="Nat. Food">
        <title>A phased Vanilla planifolia genome enables genetic improvement of flavour and production.</title>
        <authorList>
            <person name="Hasing T."/>
            <person name="Tang H."/>
            <person name="Brym M."/>
            <person name="Khazi F."/>
            <person name="Huang T."/>
            <person name="Chambers A.H."/>
        </authorList>
    </citation>
    <scope>NUCLEOTIDE SEQUENCE [LARGE SCALE GENOMIC DNA]</scope>
    <source>
        <tissue evidence="2">Leaf</tissue>
    </source>
</reference>
<proteinExistence type="predicted"/>
<evidence type="ECO:0000313" key="2">
    <source>
        <dbReference type="EMBL" id="KAG0481056.1"/>
    </source>
</evidence>
<organism evidence="2 3">
    <name type="scientific">Vanilla planifolia</name>
    <name type="common">Vanilla</name>
    <dbReference type="NCBI Taxonomy" id="51239"/>
    <lineage>
        <taxon>Eukaryota</taxon>
        <taxon>Viridiplantae</taxon>
        <taxon>Streptophyta</taxon>
        <taxon>Embryophyta</taxon>
        <taxon>Tracheophyta</taxon>
        <taxon>Spermatophyta</taxon>
        <taxon>Magnoliopsida</taxon>
        <taxon>Liliopsida</taxon>
        <taxon>Asparagales</taxon>
        <taxon>Orchidaceae</taxon>
        <taxon>Vanilloideae</taxon>
        <taxon>Vanilleae</taxon>
        <taxon>Vanilla</taxon>
    </lineage>
</organism>
<protein>
    <submittedName>
        <fullName evidence="2">Uncharacterized protein</fullName>
    </submittedName>
</protein>
<dbReference type="AlphaFoldDB" id="A0A835QWL0"/>
<evidence type="ECO:0000256" key="1">
    <source>
        <dbReference type="SAM" id="MobiDB-lite"/>
    </source>
</evidence>
<keyword evidence="3" id="KW-1185">Reference proteome</keyword>
<dbReference type="EMBL" id="JADCNL010000005">
    <property type="protein sequence ID" value="KAG0481056.1"/>
    <property type="molecule type" value="Genomic_DNA"/>
</dbReference>
<gene>
    <name evidence="2" type="ORF">HPP92_011914</name>
</gene>
<dbReference type="OrthoDB" id="2012261at2759"/>
<evidence type="ECO:0000313" key="3">
    <source>
        <dbReference type="Proteomes" id="UP000636800"/>
    </source>
</evidence>
<sequence>MGRAVLLEASAAGERDLGESAPVRSETMSCRLGGVHMHRRDADATLQHTPRATIRYVYRIGNSLEANNSGGRGCHAGKMRDDGDEEEEEGKGRSS</sequence>
<comment type="caution">
    <text evidence="2">The sequence shown here is derived from an EMBL/GenBank/DDBJ whole genome shotgun (WGS) entry which is preliminary data.</text>
</comment>
<dbReference type="Proteomes" id="UP000636800">
    <property type="component" value="Chromosome 5"/>
</dbReference>
<feature type="region of interest" description="Disordered" evidence="1">
    <location>
        <begin position="66"/>
        <end position="95"/>
    </location>
</feature>